<dbReference type="Pfam" id="PF01297">
    <property type="entry name" value="ZnuA"/>
    <property type="match status" value="1"/>
</dbReference>
<dbReference type="PANTHER" id="PTHR42953:SF3">
    <property type="entry name" value="HIGH-AFFINITY ZINC UPTAKE SYSTEM PROTEIN ZNUA"/>
    <property type="match status" value="1"/>
</dbReference>
<dbReference type="InterPro" id="IPR006127">
    <property type="entry name" value="ZnuA-like"/>
</dbReference>
<dbReference type="PANTHER" id="PTHR42953">
    <property type="entry name" value="HIGH-AFFINITY ZINC UPTAKE SYSTEM PROTEIN ZNUA-RELATED"/>
    <property type="match status" value="1"/>
</dbReference>
<dbReference type="Proteomes" id="UP000824504">
    <property type="component" value="Chromosome"/>
</dbReference>
<evidence type="ECO:0000256" key="2">
    <source>
        <dbReference type="ARBA" id="ARBA00022448"/>
    </source>
</evidence>
<comment type="similarity">
    <text evidence="1">Belongs to the bacterial solute-binding protein 9 family.</text>
</comment>
<dbReference type="PROSITE" id="PS51257">
    <property type="entry name" value="PROKAR_LIPOPROTEIN"/>
    <property type="match status" value="1"/>
</dbReference>
<keyword evidence="2" id="KW-0813">Transport</keyword>
<sequence length="319" mass="33750">MVLMNLKPALAAAAALSLAACGSTAATSSTDAEDNGPDVVVAFYPLEWASTQVMGDIGSVSTLTAPGVEPHDLELTPKQVASLADADLVIYLSDFQSAVDDAIEQSGATNVLDVAQYVDLLTPVEDHDHEADEHEEEATEDEHDHGDFDPHFWQDPTRMQKVVAAISDALAEVDADDAATFQANAETASEDLGKIDDEFTTGLADCAISEFITTHEAFGYLADRYDLTQIGISGISPDEEPSPARIAAIQEEATEHNITTIFFETLSSDAVASSIASDLGLKTAVLDPLEGVTEKSPGTDYPSIMRANLEALRTANGCS</sequence>
<keyword evidence="6" id="KW-1185">Reference proteome</keyword>
<evidence type="ECO:0000256" key="1">
    <source>
        <dbReference type="ARBA" id="ARBA00011028"/>
    </source>
</evidence>
<feature type="signal peptide" evidence="4">
    <location>
        <begin position="1"/>
        <end position="25"/>
    </location>
</feature>
<reference evidence="5 6" key="1">
    <citation type="submission" date="2021-07" db="EMBL/GenBank/DDBJ databases">
        <title>complete genome sequencing of Tessaracoccus sp.J1M15.</title>
        <authorList>
            <person name="Bae J.-W."/>
            <person name="Kim D.-y."/>
        </authorList>
    </citation>
    <scope>NUCLEOTIDE SEQUENCE [LARGE SCALE GENOMIC DNA]</scope>
    <source>
        <strain evidence="5 6">J1M15</strain>
    </source>
</reference>
<dbReference type="InterPro" id="IPR050492">
    <property type="entry name" value="Bact_metal-bind_prot9"/>
</dbReference>
<proteinExistence type="inferred from homology"/>
<evidence type="ECO:0000256" key="3">
    <source>
        <dbReference type="ARBA" id="ARBA00022729"/>
    </source>
</evidence>
<organism evidence="5 6">
    <name type="scientific">Tessaracoccus palaemonis</name>
    <dbReference type="NCBI Taxonomy" id="2829499"/>
    <lineage>
        <taxon>Bacteria</taxon>
        <taxon>Bacillati</taxon>
        <taxon>Actinomycetota</taxon>
        <taxon>Actinomycetes</taxon>
        <taxon>Propionibacteriales</taxon>
        <taxon>Propionibacteriaceae</taxon>
        <taxon>Tessaracoccus</taxon>
    </lineage>
</organism>
<evidence type="ECO:0000256" key="4">
    <source>
        <dbReference type="SAM" id="SignalP"/>
    </source>
</evidence>
<gene>
    <name evidence="5" type="ORF">KDB89_08360</name>
</gene>
<evidence type="ECO:0000313" key="6">
    <source>
        <dbReference type="Proteomes" id="UP000824504"/>
    </source>
</evidence>
<accession>A0ABX8SEH0</accession>
<name>A0ABX8SEH0_9ACTN</name>
<dbReference type="EMBL" id="CP079216">
    <property type="protein sequence ID" value="QXT61808.1"/>
    <property type="molecule type" value="Genomic_DNA"/>
</dbReference>
<evidence type="ECO:0000313" key="5">
    <source>
        <dbReference type="EMBL" id="QXT61808.1"/>
    </source>
</evidence>
<feature type="chain" id="PRO_5046680813" evidence="4">
    <location>
        <begin position="26"/>
        <end position="319"/>
    </location>
</feature>
<protein>
    <submittedName>
        <fullName evidence="5">Metal ABC transporter substrate-binding protein</fullName>
    </submittedName>
</protein>
<keyword evidence="3 4" id="KW-0732">Signal</keyword>